<dbReference type="Pfam" id="PF04505">
    <property type="entry name" value="CD225"/>
    <property type="match status" value="1"/>
</dbReference>
<keyword evidence="5 7" id="KW-0472">Membrane</keyword>
<dbReference type="EMBL" id="JAMKFB020000011">
    <property type="protein sequence ID" value="KAL0180632.1"/>
    <property type="molecule type" value="Genomic_DNA"/>
</dbReference>
<evidence type="ECO:0000313" key="9">
    <source>
        <dbReference type="Proteomes" id="UP001529510"/>
    </source>
</evidence>
<dbReference type="GO" id="GO:0016020">
    <property type="term" value="C:membrane"/>
    <property type="evidence" value="ECO:0007669"/>
    <property type="project" value="UniProtKB-SubCell"/>
</dbReference>
<keyword evidence="4 7" id="KW-1133">Transmembrane helix</keyword>
<evidence type="ECO:0008006" key="10">
    <source>
        <dbReference type="Google" id="ProtNLM"/>
    </source>
</evidence>
<evidence type="ECO:0000256" key="1">
    <source>
        <dbReference type="ARBA" id="ARBA00004370"/>
    </source>
</evidence>
<evidence type="ECO:0000256" key="6">
    <source>
        <dbReference type="SAM" id="MobiDB-lite"/>
    </source>
</evidence>
<comment type="similarity">
    <text evidence="2">Belongs to the CD225/Dispanin family.</text>
</comment>
<feature type="transmembrane region" description="Helical" evidence="7">
    <location>
        <begin position="108"/>
        <end position="130"/>
    </location>
</feature>
<evidence type="ECO:0000256" key="4">
    <source>
        <dbReference type="ARBA" id="ARBA00022989"/>
    </source>
</evidence>
<dbReference type="PANTHER" id="PTHR14948">
    <property type="entry name" value="NG5"/>
    <property type="match status" value="1"/>
</dbReference>
<feature type="non-terminal residue" evidence="8">
    <location>
        <position position="133"/>
    </location>
</feature>
<dbReference type="Proteomes" id="UP001529510">
    <property type="component" value="Unassembled WGS sequence"/>
</dbReference>
<gene>
    <name evidence="8" type="ORF">M9458_023038</name>
</gene>
<evidence type="ECO:0000256" key="7">
    <source>
        <dbReference type="SAM" id="Phobius"/>
    </source>
</evidence>
<proteinExistence type="inferred from homology"/>
<accession>A0ABD0Q306</accession>
<name>A0ABD0Q306_CIRMR</name>
<evidence type="ECO:0000256" key="2">
    <source>
        <dbReference type="ARBA" id="ARBA00006843"/>
    </source>
</evidence>
<dbReference type="AlphaFoldDB" id="A0ABD0Q306"/>
<feature type="region of interest" description="Disordered" evidence="6">
    <location>
        <begin position="1"/>
        <end position="71"/>
    </location>
</feature>
<sequence>MERTNPAFTGSQDEQNQSEKPSMDPPPYQPNIGFKIPRINLNTSGYPTQPDGAPGSPQSPQSPQTQQPFLWPAYPKEGKVDLTRVTVQPTMAPPTAAPSPKPTIVTDYLWYSIFTALCCCCPLGFVATYYSRN</sequence>
<dbReference type="InterPro" id="IPR007593">
    <property type="entry name" value="CD225/Dispanin_fam"/>
</dbReference>
<comment type="subcellular location">
    <subcellularLocation>
        <location evidence="1">Membrane</location>
    </subcellularLocation>
</comment>
<dbReference type="InterPro" id="IPR051423">
    <property type="entry name" value="CD225/Dispanin"/>
</dbReference>
<feature type="compositionally biased region" description="Polar residues" evidence="6">
    <location>
        <begin position="1"/>
        <end position="20"/>
    </location>
</feature>
<organism evidence="8 9">
    <name type="scientific">Cirrhinus mrigala</name>
    <name type="common">Mrigala</name>
    <dbReference type="NCBI Taxonomy" id="683832"/>
    <lineage>
        <taxon>Eukaryota</taxon>
        <taxon>Metazoa</taxon>
        <taxon>Chordata</taxon>
        <taxon>Craniata</taxon>
        <taxon>Vertebrata</taxon>
        <taxon>Euteleostomi</taxon>
        <taxon>Actinopterygii</taxon>
        <taxon>Neopterygii</taxon>
        <taxon>Teleostei</taxon>
        <taxon>Ostariophysi</taxon>
        <taxon>Cypriniformes</taxon>
        <taxon>Cyprinidae</taxon>
        <taxon>Labeoninae</taxon>
        <taxon>Labeonini</taxon>
        <taxon>Cirrhinus</taxon>
    </lineage>
</organism>
<keyword evidence="3 7" id="KW-0812">Transmembrane</keyword>
<evidence type="ECO:0000256" key="3">
    <source>
        <dbReference type="ARBA" id="ARBA00022692"/>
    </source>
</evidence>
<comment type="caution">
    <text evidence="8">The sequence shown here is derived from an EMBL/GenBank/DDBJ whole genome shotgun (WGS) entry which is preliminary data.</text>
</comment>
<dbReference type="PANTHER" id="PTHR14948:SF46">
    <property type="entry name" value="DISPANIN SUBFAMILY A MEMBER 2B-LIKE-RELATED"/>
    <property type="match status" value="1"/>
</dbReference>
<feature type="compositionally biased region" description="Low complexity" evidence="6">
    <location>
        <begin position="49"/>
        <end position="68"/>
    </location>
</feature>
<protein>
    <recommendedName>
        <fullName evidence="10">Cysteine-rich transmembrane CYSTM domain-containing protein</fullName>
    </recommendedName>
</protein>
<reference evidence="8 9" key="1">
    <citation type="submission" date="2024-05" db="EMBL/GenBank/DDBJ databases">
        <title>Genome sequencing and assembly of Indian major carp, Cirrhinus mrigala (Hamilton, 1822).</title>
        <authorList>
            <person name="Mohindra V."/>
            <person name="Chowdhury L.M."/>
            <person name="Lal K."/>
            <person name="Jena J.K."/>
        </authorList>
    </citation>
    <scope>NUCLEOTIDE SEQUENCE [LARGE SCALE GENOMIC DNA]</scope>
    <source>
        <strain evidence="8">CM1030</strain>
        <tissue evidence="8">Blood</tissue>
    </source>
</reference>
<evidence type="ECO:0000256" key="5">
    <source>
        <dbReference type="ARBA" id="ARBA00023136"/>
    </source>
</evidence>
<keyword evidence="9" id="KW-1185">Reference proteome</keyword>
<evidence type="ECO:0000313" key="8">
    <source>
        <dbReference type="EMBL" id="KAL0180632.1"/>
    </source>
</evidence>